<dbReference type="SUPFAM" id="SSF56645">
    <property type="entry name" value="Acyl-CoA dehydrogenase NM domain-like"/>
    <property type="match status" value="1"/>
</dbReference>
<organism evidence="2 3">
    <name type="scientific">Streptomyces ipomoeae 91-03</name>
    <dbReference type="NCBI Taxonomy" id="698759"/>
    <lineage>
        <taxon>Bacteria</taxon>
        <taxon>Bacillati</taxon>
        <taxon>Actinomycetota</taxon>
        <taxon>Actinomycetes</taxon>
        <taxon>Kitasatosporales</taxon>
        <taxon>Streptomycetaceae</taxon>
        <taxon>Streptomyces</taxon>
    </lineage>
</organism>
<proteinExistence type="predicted"/>
<evidence type="ECO:0000313" key="2">
    <source>
        <dbReference type="EMBL" id="EKX60923.1"/>
    </source>
</evidence>
<dbReference type="Pfam" id="PF02771">
    <property type="entry name" value="Acyl-CoA_dh_N"/>
    <property type="match status" value="1"/>
</dbReference>
<keyword evidence="3" id="KW-1185">Reference proteome</keyword>
<dbReference type="GO" id="GO:0050660">
    <property type="term" value="F:flavin adenine dinucleotide binding"/>
    <property type="evidence" value="ECO:0007669"/>
    <property type="project" value="InterPro"/>
</dbReference>
<comment type="caution">
    <text evidence="2">The sequence shown here is derived from an EMBL/GenBank/DDBJ whole genome shotgun (WGS) entry which is preliminary data.</text>
</comment>
<feature type="domain" description="Acyl-CoA dehydrogenase/oxidase N-terminal" evidence="1">
    <location>
        <begin position="18"/>
        <end position="62"/>
    </location>
</feature>
<sequence length="82" mass="8713">MTTALRFRAPDLAALTSVTDRLAATAAEYDRTSAFPAEGISAAHEAGLLTATVAERYGGPGSESPLRPASCTHWARAIPRWR</sequence>
<accession>L1KKL9</accession>
<name>L1KKL9_9ACTN</name>
<dbReference type="RefSeq" id="WP_009338616.1">
    <property type="nucleotide sequence ID" value="NZ_AEJC01000627.1"/>
</dbReference>
<dbReference type="EMBL" id="AEJC01000627">
    <property type="protein sequence ID" value="EKX60923.1"/>
    <property type="molecule type" value="Genomic_DNA"/>
</dbReference>
<reference evidence="2 3" key="1">
    <citation type="submission" date="2012-11" db="EMBL/GenBank/DDBJ databases">
        <authorList>
            <person name="Huguet-Tapia J.C."/>
            <person name="Durkin A.S."/>
            <person name="Pettis G.S."/>
            <person name="Badger J.H."/>
        </authorList>
    </citation>
    <scope>NUCLEOTIDE SEQUENCE [LARGE SCALE GENOMIC DNA]</scope>
    <source>
        <strain evidence="2 3">91-03</strain>
    </source>
</reference>
<dbReference type="Proteomes" id="UP000010411">
    <property type="component" value="Unassembled WGS sequence"/>
</dbReference>
<evidence type="ECO:0000313" key="3">
    <source>
        <dbReference type="Proteomes" id="UP000010411"/>
    </source>
</evidence>
<dbReference type="GO" id="GO:0016627">
    <property type="term" value="F:oxidoreductase activity, acting on the CH-CH group of donors"/>
    <property type="evidence" value="ECO:0007669"/>
    <property type="project" value="InterPro"/>
</dbReference>
<dbReference type="Gene3D" id="1.10.540.10">
    <property type="entry name" value="Acyl-CoA dehydrogenase/oxidase, N-terminal domain"/>
    <property type="match status" value="1"/>
</dbReference>
<dbReference type="InterPro" id="IPR013786">
    <property type="entry name" value="AcylCoA_DH/ox_N"/>
</dbReference>
<protein>
    <recommendedName>
        <fullName evidence="1">Acyl-CoA dehydrogenase/oxidase N-terminal domain-containing protein</fullName>
    </recommendedName>
</protein>
<dbReference type="PATRIC" id="fig|698759.3.peg.8402"/>
<dbReference type="InterPro" id="IPR037069">
    <property type="entry name" value="AcylCoA_DH/ox_N_sf"/>
</dbReference>
<evidence type="ECO:0000259" key="1">
    <source>
        <dbReference type="Pfam" id="PF02771"/>
    </source>
</evidence>
<dbReference type="InterPro" id="IPR009100">
    <property type="entry name" value="AcylCoA_DH/oxidase_NM_dom_sf"/>
</dbReference>
<gene>
    <name evidence="2" type="ORF">STRIP9103_00042</name>
</gene>
<dbReference type="AlphaFoldDB" id="L1KKL9"/>